<dbReference type="InterPro" id="IPR058060">
    <property type="entry name" value="HYC_CC_PP"/>
</dbReference>
<dbReference type="InterPro" id="IPR058512">
    <property type="entry name" value="DUF8199"/>
</dbReference>
<evidence type="ECO:0000313" key="3">
    <source>
        <dbReference type="Proteomes" id="UP000438760"/>
    </source>
</evidence>
<accession>A0A6I3LD53</accession>
<name>A0A6I3LD53_9FLAO</name>
<gene>
    <name evidence="2" type="ORF">GJV76_04550</name>
</gene>
<proteinExistence type="predicted"/>
<dbReference type="RefSeq" id="WP_155091457.1">
    <property type="nucleotide sequence ID" value="NZ_CP102754.1"/>
</dbReference>
<dbReference type="Pfam" id="PF26622">
    <property type="entry name" value="DUF8199"/>
    <property type="match status" value="1"/>
</dbReference>
<sequence length="137" mass="15575">MKKVFSILFSLLFVVISSGFTTYQHICQGIVQQTSMSSTYESKSECGFCKVNGKQVENPQKECCKQTVEIVKVKADFQKTSAQIVKASFFIDAILHPYFGYVFQGVVSTVSQTASFLPYVYFVREIPIYIKNCVYRI</sequence>
<dbReference type="EMBL" id="WMJX01000006">
    <property type="protein sequence ID" value="MTG97409.1"/>
    <property type="molecule type" value="Genomic_DNA"/>
</dbReference>
<keyword evidence="3" id="KW-1185">Reference proteome</keyword>
<evidence type="ECO:0000256" key="1">
    <source>
        <dbReference type="SAM" id="SignalP"/>
    </source>
</evidence>
<dbReference type="Proteomes" id="UP000438760">
    <property type="component" value="Unassembled WGS sequence"/>
</dbReference>
<reference evidence="2 3" key="1">
    <citation type="submission" date="2019-11" db="EMBL/GenBank/DDBJ databases">
        <title>Genome of Strain BIT-d1.</title>
        <authorList>
            <person name="Yang Y."/>
        </authorList>
    </citation>
    <scope>NUCLEOTIDE SEQUENCE [LARGE SCALE GENOMIC DNA]</scope>
    <source>
        <strain evidence="2 3">BIT-d1</strain>
    </source>
</reference>
<feature type="signal peptide" evidence="1">
    <location>
        <begin position="1"/>
        <end position="19"/>
    </location>
</feature>
<dbReference type="OrthoDB" id="1252385at2"/>
<dbReference type="AlphaFoldDB" id="A0A6I3LD53"/>
<organism evidence="2 3">
    <name type="scientific">Myroides albus</name>
    <dbReference type="NCBI Taxonomy" id="2562892"/>
    <lineage>
        <taxon>Bacteria</taxon>
        <taxon>Pseudomonadati</taxon>
        <taxon>Bacteroidota</taxon>
        <taxon>Flavobacteriia</taxon>
        <taxon>Flavobacteriales</taxon>
        <taxon>Flavobacteriaceae</taxon>
        <taxon>Myroides</taxon>
    </lineage>
</organism>
<comment type="caution">
    <text evidence="2">The sequence shown here is derived from an EMBL/GenBank/DDBJ whole genome shotgun (WGS) entry which is preliminary data.</text>
</comment>
<dbReference type="NCBIfam" id="NF047658">
    <property type="entry name" value="HYC_CC_PP"/>
    <property type="match status" value="1"/>
</dbReference>
<protein>
    <submittedName>
        <fullName evidence="2">Uncharacterized protein</fullName>
    </submittedName>
</protein>
<feature type="chain" id="PRO_5026032106" evidence="1">
    <location>
        <begin position="20"/>
        <end position="137"/>
    </location>
</feature>
<keyword evidence="1" id="KW-0732">Signal</keyword>
<evidence type="ECO:0000313" key="2">
    <source>
        <dbReference type="EMBL" id="MTG97409.1"/>
    </source>
</evidence>